<dbReference type="EMBL" id="JAAARO010000004">
    <property type="protein sequence ID" value="KAF5749448.1"/>
    <property type="molecule type" value="Genomic_DNA"/>
</dbReference>
<protein>
    <submittedName>
        <fullName evidence="1">Uncharacterized protein</fullName>
    </submittedName>
</protein>
<accession>A0A7J7DSV7</accession>
<sequence>MRRLLLVTDATSLPVHELSRFFIHRANTRRATVLVLVDRTGYRLHLASSQLSHRSLVCRHQRSMANTGDFVLGILRHDWLGDAVIGILRLGDAVVGILRHDWRCLWLKK</sequence>
<dbReference type="AlphaFoldDB" id="A0A7J7DSV7"/>
<proteinExistence type="predicted"/>
<evidence type="ECO:0000313" key="2">
    <source>
        <dbReference type="Proteomes" id="UP000593562"/>
    </source>
</evidence>
<dbReference type="InParanoid" id="A0A7J7DSV7"/>
<name>A0A7J7DSV7_TRIWF</name>
<dbReference type="Proteomes" id="UP000593562">
    <property type="component" value="Unassembled WGS sequence"/>
</dbReference>
<gene>
    <name evidence="1" type="ORF">HS088_TW04G01417</name>
</gene>
<comment type="caution">
    <text evidence="1">The sequence shown here is derived from an EMBL/GenBank/DDBJ whole genome shotgun (WGS) entry which is preliminary data.</text>
</comment>
<keyword evidence="2" id="KW-1185">Reference proteome</keyword>
<evidence type="ECO:0000313" key="1">
    <source>
        <dbReference type="EMBL" id="KAF5749448.1"/>
    </source>
</evidence>
<organism evidence="1 2">
    <name type="scientific">Tripterygium wilfordii</name>
    <name type="common">Thunder God vine</name>
    <dbReference type="NCBI Taxonomy" id="458696"/>
    <lineage>
        <taxon>Eukaryota</taxon>
        <taxon>Viridiplantae</taxon>
        <taxon>Streptophyta</taxon>
        <taxon>Embryophyta</taxon>
        <taxon>Tracheophyta</taxon>
        <taxon>Spermatophyta</taxon>
        <taxon>Magnoliopsida</taxon>
        <taxon>eudicotyledons</taxon>
        <taxon>Gunneridae</taxon>
        <taxon>Pentapetalae</taxon>
        <taxon>rosids</taxon>
        <taxon>fabids</taxon>
        <taxon>Celastrales</taxon>
        <taxon>Celastraceae</taxon>
        <taxon>Tripterygium</taxon>
    </lineage>
</organism>
<reference evidence="1 2" key="1">
    <citation type="journal article" date="2020" name="Nat. Commun.">
        <title>Genome of Tripterygium wilfordii and identification of cytochrome P450 involved in triptolide biosynthesis.</title>
        <authorList>
            <person name="Tu L."/>
            <person name="Su P."/>
            <person name="Zhang Z."/>
            <person name="Gao L."/>
            <person name="Wang J."/>
            <person name="Hu T."/>
            <person name="Zhou J."/>
            <person name="Zhang Y."/>
            <person name="Zhao Y."/>
            <person name="Liu Y."/>
            <person name="Song Y."/>
            <person name="Tong Y."/>
            <person name="Lu Y."/>
            <person name="Yang J."/>
            <person name="Xu C."/>
            <person name="Jia M."/>
            <person name="Peters R.J."/>
            <person name="Huang L."/>
            <person name="Gao W."/>
        </authorList>
    </citation>
    <scope>NUCLEOTIDE SEQUENCE [LARGE SCALE GENOMIC DNA]</scope>
    <source>
        <strain evidence="2">cv. XIE 37</strain>
        <tissue evidence="1">Leaf</tissue>
    </source>
</reference>